<dbReference type="InterPro" id="IPR052218">
    <property type="entry name" value="Preflagellin_Peptidase"/>
</dbReference>
<organism evidence="8 9">
    <name type="scientific">Jiella pacifica</name>
    <dbReference type="NCBI Taxonomy" id="2696469"/>
    <lineage>
        <taxon>Bacteria</taxon>
        <taxon>Pseudomonadati</taxon>
        <taxon>Pseudomonadota</taxon>
        <taxon>Alphaproteobacteria</taxon>
        <taxon>Hyphomicrobiales</taxon>
        <taxon>Aurantimonadaceae</taxon>
        <taxon>Jiella</taxon>
    </lineage>
</organism>
<comment type="caution">
    <text evidence="8">The sequence shown here is derived from an EMBL/GenBank/DDBJ whole genome shotgun (WGS) entry which is preliminary data.</text>
</comment>
<feature type="transmembrane region" description="Helical" evidence="6">
    <location>
        <begin position="140"/>
        <end position="157"/>
    </location>
</feature>
<dbReference type="AlphaFoldDB" id="A0A6N9SZ75"/>
<name>A0A6N9SZ75_9HYPH</name>
<dbReference type="GO" id="GO:0005886">
    <property type="term" value="C:plasma membrane"/>
    <property type="evidence" value="ECO:0007669"/>
    <property type="project" value="UniProtKB-SubCell"/>
</dbReference>
<evidence type="ECO:0000256" key="5">
    <source>
        <dbReference type="ARBA" id="ARBA00023136"/>
    </source>
</evidence>
<dbReference type="PANTHER" id="PTHR36506">
    <property type="entry name" value="PREFLAGELLIN PEPTIDASE"/>
    <property type="match status" value="1"/>
</dbReference>
<feature type="transmembrane region" description="Helical" evidence="6">
    <location>
        <begin position="58"/>
        <end position="79"/>
    </location>
</feature>
<evidence type="ECO:0000256" key="2">
    <source>
        <dbReference type="ARBA" id="ARBA00022475"/>
    </source>
</evidence>
<feature type="transmembrane region" description="Helical" evidence="6">
    <location>
        <begin position="99"/>
        <end position="119"/>
    </location>
</feature>
<dbReference type="InterPro" id="IPR000045">
    <property type="entry name" value="Prepilin_IV_endopep_pep"/>
</dbReference>
<gene>
    <name evidence="8" type="ORF">GTK09_08160</name>
</gene>
<dbReference type="RefSeq" id="WP_163462600.1">
    <property type="nucleotide sequence ID" value="NZ_JAAAMG010000005.1"/>
</dbReference>
<protein>
    <submittedName>
        <fullName evidence="8">Peptidase</fullName>
    </submittedName>
</protein>
<dbReference type="EMBL" id="JAAAMG010000005">
    <property type="protein sequence ID" value="NDW04403.1"/>
    <property type="molecule type" value="Genomic_DNA"/>
</dbReference>
<sequence>MLTTVLLLTVFPFAMIYSALTDLLEMKIENRVMIVLVVAFVPAALLVGIPWPLLGSHFLVGFLCLCVTFGMFAAGWMGGGDAKLIAATALWFGPSMLSVEYILFAALVGGALTVALLVLRSHFLPVTGVEFVDRLMETETGVPYGIALGVAGLYVYSDSFWLTAALG</sequence>
<keyword evidence="4 6" id="KW-1133">Transmembrane helix</keyword>
<evidence type="ECO:0000313" key="9">
    <source>
        <dbReference type="Proteomes" id="UP000469011"/>
    </source>
</evidence>
<evidence type="ECO:0000256" key="6">
    <source>
        <dbReference type="SAM" id="Phobius"/>
    </source>
</evidence>
<dbReference type="Proteomes" id="UP000469011">
    <property type="component" value="Unassembled WGS sequence"/>
</dbReference>
<feature type="transmembrane region" description="Helical" evidence="6">
    <location>
        <begin position="31"/>
        <end position="51"/>
    </location>
</feature>
<evidence type="ECO:0000256" key="3">
    <source>
        <dbReference type="ARBA" id="ARBA00022692"/>
    </source>
</evidence>
<feature type="domain" description="Prepilin type IV endopeptidase peptidase" evidence="7">
    <location>
        <begin position="10"/>
        <end position="113"/>
    </location>
</feature>
<dbReference type="PANTHER" id="PTHR36506:SF1">
    <property type="entry name" value="PREFLAGELLIN PEPTIDASE"/>
    <property type="match status" value="1"/>
</dbReference>
<dbReference type="Gene3D" id="1.20.120.1220">
    <property type="match status" value="1"/>
</dbReference>
<accession>A0A6N9SZ75</accession>
<dbReference type="GO" id="GO:0004190">
    <property type="term" value="F:aspartic-type endopeptidase activity"/>
    <property type="evidence" value="ECO:0007669"/>
    <property type="project" value="InterPro"/>
</dbReference>
<evidence type="ECO:0000256" key="1">
    <source>
        <dbReference type="ARBA" id="ARBA00004651"/>
    </source>
</evidence>
<keyword evidence="5 6" id="KW-0472">Membrane</keyword>
<keyword evidence="3 6" id="KW-0812">Transmembrane</keyword>
<evidence type="ECO:0000256" key="4">
    <source>
        <dbReference type="ARBA" id="ARBA00022989"/>
    </source>
</evidence>
<comment type="subcellular location">
    <subcellularLocation>
        <location evidence="1">Cell membrane</location>
        <topology evidence="1">Multi-pass membrane protein</topology>
    </subcellularLocation>
</comment>
<dbReference type="Pfam" id="PF01478">
    <property type="entry name" value="Peptidase_A24"/>
    <property type="match status" value="1"/>
</dbReference>
<evidence type="ECO:0000313" key="8">
    <source>
        <dbReference type="EMBL" id="NDW04403.1"/>
    </source>
</evidence>
<proteinExistence type="predicted"/>
<keyword evidence="2" id="KW-1003">Cell membrane</keyword>
<keyword evidence="9" id="KW-1185">Reference proteome</keyword>
<evidence type="ECO:0000259" key="7">
    <source>
        <dbReference type="Pfam" id="PF01478"/>
    </source>
</evidence>
<reference evidence="8 9" key="1">
    <citation type="submission" date="2020-01" db="EMBL/GenBank/DDBJ databases">
        <title>Jiella pacifica sp. nov.</title>
        <authorList>
            <person name="Xue Z."/>
            <person name="Zhu S."/>
            <person name="Chen J."/>
            <person name="Yang J."/>
        </authorList>
    </citation>
    <scope>NUCLEOTIDE SEQUENCE [LARGE SCALE GENOMIC DNA]</scope>
    <source>
        <strain evidence="8 9">40Bstr34</strain>
    </source>
</reference>